<sequence length="536" mass="61363">MKKSIVYIILIVSVLLSIFYGFQKSGFHEDEYYTYFSSNRSQGLYQPDREWQDKQTVFDEFSVKPGEGFNYGLVKLVQSWDVHPPIYYFIFHTLCSMVPSTFTKWTGLITNLIAFVISFLALFALMKRLRLPYYVMLFVLGFWGLNPQTVSCNMLIRMYAWLTAAVFICAYLHVRFVQEYDSYKDDLKNFCVKLLLPIAVVSYIGVLIQYFYIFFFGCIGFALAVWMFFRKKDFRNTVVYVMGCGFSMVLAVLTYPAMLHHLLGGYRGTGATGSMFDVKNTFMRLSFFTGLLNDFVFGGGLTVLAIMLAVGVVYLVVTRKECFDRTRFNISAEVAILTAGTVGYFFLTTKAALLVGSASNRYEMPIYGLIILLVMWALYYVAEKIGKDRVCVPIVTIVMLVFLIKGHVTGNNVLFLYKEDVDKINYAQANSGEVAVVMFNPATPHNVWRLTDELLQYDRVFYMDEENLDPLTEQGVVNAGKIVLYVADDDYKNDAICNLVKSCEKLDSIREVDSEDMWTTCEISGITEHRFDTPRE</sequence>
<reference evidence="3" key="1">
    <citation type="submission" date="2016-10" db="EMBL/GenBank/DDBJ databases">
        <authorList>
            <person name="Varghese N."/>
            <person name="Submissions S."/>
        </authorList>
    </citation>
    <scope>NUCLEOTIDE SEQUENCE [LARGE SCALE GENOMIC DNA]</scope>
    <source>
        <strain evidence="3">XBD2006</strain>
    </source>
</reference>
<evidence type="ECO:0000256" key="1">
    <source>
        <dbReference type="SAM" id="Phobius"/>
    </source>
</evidence>
<feature type="transmembrane region" description="Helical" evidence="1">
    <location>
        <begin position="186"/>
        <end position="204"/>
    </location>
</feature>
<feature type="transmembrane region" description="Helical" evidence="1">
    <location>
        <begin position="366"/>
        <end position="382"/>
    </location>
</feature>
<evidence type="ECO:0000313" key="2">
    <source>
        <dbReference type="EMBL" id="SCY00375.1"/>
    </source>
</evidence>
<dbReference type="OrthoDB" id="2005760at2"/>
<dbReference type="AlphaFoldDB" id="A0A1G5CD15"/>
<feature type="transmembrane region" description="Helical" evidence="1">
    <location>
        <begin position="328"/>
        <end position="346"/>
    </location>
</feature>
<feature type="transmembrane region" description="Helical" evidence="1">
    <location>
        <begin position="133"/>
        <end position="150"/>
    </location>
</feature>
<protein>
    <submittedName>
        <fullName evidence="2">Uncharacterized membrane protein</fullName>
    </submittedName>
</protein>
<dbReference type="Proteomes" id="UP000183047">
    <property type="component" value="Unassembled WGS sequence"/>
</dbReference>
<keyword evidence="3" id="KW-1185">Reference proteome</keyword>
<feature type="transmembrane region" description="Helical" evidence="1">
    <location>
        <begin position="389"/>
        <end position="408"/>
    </location>
</feature>
<feature type="transmembrane region" description="Helical" evidence="1">
    <location>
        <begin position="238"/>
        <end position="258"/>
    </location>
</feature>
<accession>A0A1G5CD15</accession>
<proteinExistence type="predicted"/>
<feature type="transmembrane region" description="Helical" evidence="1">
    <location>
        <begin position="5"/>
        <end position="22"/>
    </location>
</feature>
<feature type="transmembrane region" description="Helical" evidence="1">
    <location>
        <begin position="295"/>
        <end position="316"/>
    </location>
</feature>
<organism evidence="2 3">
    <name type="scientific">Butyrivibrio hungatei</name>
    <dbReference type="NCBI Taxonomy" id="185008"/>
    <lineage>
        <taxon>Bacteria</taxon>
        <taxon>Bacillati</taxon>
        <taxon>Bacillota</taxon>
        <taxon>Clostridia</taxon>
        <taxon>Lachnospirales</taxon>
        <taxon>Lachnospiraceae</taxon>
        <taxon>Butyrivibrio</taxon>
    </lineage>
</organism>
<feature type="transmembrane region" description="Helical" evidence="1">
    <location>
        <begin position="105"/>
        <end position="126"/>
    </location>
</feature>
<keyword evidence="1" id="KW-0812">Transmembrane</keyword>
<feature type="transmembrane region" description="Helical" evidence="1">
    <location>
        <begin position="156"/>
        <end position="174"/>
    </location>
</feature>
<gene>
    <name evidence="2" type="ORF">SAMN02910451_01063</name>
</gene>
<dbReference type="RefSeq" id="WP_074461767.1">
    <property type="nucleotide sequence ID" value="NZ_FMUR01000006.1"/>
</dbReference>
<name>A0A1G5CD15_9FIRM</name>
<evidence type="ECO:0000313" key="3">
    <source>
        <dbReference type="Proteomes" id="UP000183047"/>
    </source>
</evidence>
<keyword evidence="1" id="KW-0472">Membrane</keyword>
<keyword evidence="1" id="KW-1133">Transmembrane helix</keyword>
<feature type="transmembrane region" description="Helical" evidence="1">
    <location>
        <begin position="210"/>
        <end position="229"/>
    </location>
</feature>
<dbReference type="EMBL" id="FMUR01000006">
    <property type="protein sequence ID" value="SCY00375.1"/>
    <property type="molecule type" value="Genomic_DNA"/>
</dbReference>